<evidence type="ECO:0000313" key="4">
    <source>
        <dbReference type="Proteomes" id="UP000694388"/>
    </source>
</evidence>
<reference evidence="3" key="1">
    <citation type="submission" date="2025-08" db="UniProtKB">
        <authorList>
            <consortium name="Ensembl"/>
        </authorList>
    </citation>
    <scope>IDENTIFICATION</scope>
</reference>
<dbReference type="PANTHER" id="PTHR31663">
    <property type="entry name" value="COILED-COIL DOMAIN-CONTAINING PROTEIN 3"/>
    <property type="match status" value="1"/>
</dbReference>
<dbReference type="InterPro" id="IPR040311">
    <property type="entry name" value="CCDC3"/>
</dbReference>
<proteinExistence type="predicted"/>
<dbReference type="AlphaFoldDB" id="A0A8C4QKP4"/>
<organism evidence="3 4">
    <name type="scientific">Eptatretus burgeri</name>
    <name type="common">Inshore hagfish</name>
    <dbReference type="NCBI Taxonomy" id="7764"/>
    <lineage>
        <taxon>Eukaryota</taxon>
        <taxon>Metazoa</taxon>
        <taxon>Chordata</taxon>
        <taxon>Craniata</taxon>
        <taxon>Vertebrata</taxon>
        <taxon>Cyclostomata</taxon>
        <taxon>Myxini</taxon>
        <taxon>Myxiniformes</taxon>
        <taxon>Myxinidae</taxon>
        <taxon>Eptatretinae</taxon>
        <taxon>Eptatretus</taxon>
    </lineage>
</organism>
<evidence type="ECO:0000256" key="2">
    <source>
        <dbReference type="SAM" id="SignalP"/>
    </source>
</evidence>
<evidence type="ECO:0000313" key="3">
    <source>
        <dbReference type="Ensembl" id="ENSEBUP00000016356.1"/>
    </source>
</evidence>
<dbReference type="OMA" id="HNPEPPH"/>
<evidence type="ECO:0000256" key="1">
    <source>
        <dbReference type="SAM" id="Coils"/>
    </source>
</evidence>
<reference evidence="3" key="2">
    <citation type="submission" date="2025-09" db="UniProtKB">
        <authorList>
            <consortium name="Ensembl"/>
        </authorList>
    </citation>
    <scope>IDENTIFICATION</scope>
</reference>
<name>A0A8C4QKP4_EPTBU</name>
<keyword evidence="1" id="KW-0175">Coiled coil</keyword>
<dbReference type="PANTHER" id="PTHR31663:SF6">
    <property type="entry name" value="COILED-COIL DOMAIN-CONTAINING PROTEIN 3-LIKE"/>
    <property type="match status" value="1"/>
</dbReference>
<dbReference type="Proteomes" id="UP000694388">
    <property type="component" value="Unplaced"/>
</dbReference>
<feature type="chain" id="PRO_5034530314" evidence="2">
    <location>
        <begin position="28"/>
        <end position="291"/>
    </location>
</feature>
<sequence>MLMPCFQIPLSFLALLLLAEIRGPAGCSLPLAWRPQSDECRAELAESIVFAHVSAVHSLEPTEHRTSGKHTSFPGLLYTAELELLCDQAWGSMLTLPIGTRFNLTGLGYFSCYSYTMMPNNSYFIFLRLNYLNHFVPHGVNFQDGIFPDTEDMRRLFADRFQFANCTAETQLHTYTSRWQEHQEEEILCSPIQKALLEEEERSQAIEQEVTALKNRNHRLLEKVNKLRKVAVQANEDAKKAKEAFAKLQARFGLSPPGRARVHRAPRTMIKSSAYGTKHKYWVEIGSGDHT</sequence>
<protein>
    <submittedName>
        <fullName evidence="3">Coiled-coil domain containing 3</fullName>
    </submittedName>
</protein>
<keyword evidence="4" id="KW-1185">Reference proteome</keyword>
<feature type="signal peptide" evidence="2">
    <location>
        <begin position="1"/>
        <end position="27"/>
    </location>
</feature>
<dbReference type="GeneTree" id="ENSGT00390000014429"/>
<feature type="coiled-coil region" evidence="1">
    <location>
        <begin position="196"/>
        <end position="251"/>
    </location>
</feature>
<keyword evidence="2" id="KW-0732">Signal</keyword>
<accession>A0A8C4QKP4</accession>
<dbReference type="Ensembl" id="ENSEBUT00000016932.1">
    <property type="protein sequence ID" value="ENSEBUP00000016356.1"/>
    <property type="gene ID" value="ENSEBUG00000010268.1"/>
</dbReference>